<comment type="catalytic activity">
    <reaction evidence="8">
        <text>Couples ATP hydrolysis with the unwinding of duplex DNA by translocating in the 3'-5' direction.</text>
        <dbReference type="EC" id="5.6.2.4"/>
    </reaction>
</comment>
<dbReference type="InterPro" id="IPR000212">
    <property type="entry name" value="DNA_helicase_UvrD/REP"/>
</dbReference>
<feature type="binding site" evidence="12">
    <location>
        <begin position="25"/>
        <end position="32"/>
    </location>
    <ligand>
        <name>ATP</name>
        <dbReference type="ChEBI" id="CHEBI:30616"/>
    </ligand>
</feature>
<dbReference type="SUPFAM" id="SSF52540">
    <property type="entry name" value="P-loop containing nucleoside triphosphate hydrolases"/>
    <property type="match status" value="1"/>
</dbReference>
<dbReference type="PROSITE" id="PS51217">
    <property type="entry name" value="UVRD_HELICASE_CTER"/>
    <property type="match status" value="1"/>
</dbReference>
<evidence type="ECO:0000256" key="9">
    <source>
        <dbReference type="ARBA" id="ARBA00034808"/>
    </source>
</evidence>
<dbReference type="InterPro" id="IPR027417">
    <property type="entry name" value="P-loop_NTPase"/>
</dbReference>
<dbReference type="InterPro" id="IPR014016">
    <property type="entry name" value="UvrD-like_ATP-bd"/>
</dbReference>
<keyword evidence="2 12" id="KW-0547">Nucleotide-binding</keyword>
<evidence type="ECO:0000256" key="13">
    <source>
        <dbReference type="SAM" id="MobiDB-lite"/>
    </source>
</evidence>
<dbReference type="EC" id="5.6.2.4" evidence="9"/>
<dbReference type="Proteomes" id="UP000199603">
    <property type="component" value="Unassembled WGS sequence"/>
</dbReference>
<evidence type="ECO:0000313" key="16">
    <source>
        <dbReference type="EMBL" id="SDE05819.1"/>
    </source>
</evidence>
<dbReference type="GO" id="GO:0003677">
    <property type="term" value="F:DNA binding"/>
    <property type="evidence" value="ECO:0007669"/>
    <property type="project" value="UniProtKB-KW"/>
</dbReference>
<evidence type="ECO:0000256" key="1">
    <source>
        <dbReference type="ARBA" id="ARBA00009922"/>
    </source>
</evidence>
<evidence type="ECO:0000259" key="15">
    <source>
        <dbReference type="PROSITE" id="PS51217"/>
    </source>
</evidence>
<keyword evidence="17" id="KW-1185">Reference proteome</keyword>
<keyword evidence="6" id="KW-0238">DNA-binding</keyword>
<keyword evidence="4 12" id="KW-0347">Helicase</keyword>
<dbReference type="STRING" id="265719.SAMN04488509_11581"/>
<dbReference type="PANTHER" id="PTHR11070:SF2">
    <property type="entry name" value="ATP-DEPENDENT DNA HELICASE SRS2"/>
    <property type="match status" value="1"/>
</dbReference>
<keyword evidence="3 12" id="KW-0378">Hydrolase</keyword>
<evidence type="ECO:0000256" key="7">
    <source>
        <dbReference type="ARBA" id="ARBA00023235"/>
    </source>
</evidence>
<accession>A0A1G6ZTF1</accession>
<comment type="similarity">
    <text evidence="1">Belongs to the helicase family. UvrD subfamily.</text>
</comment>
<evidence type="ECO:0000256" key="6">
    <source>
        <dbReference type="ARBA" id="ARBA00023125"/>
    </source>
</evidence>
<proteinExistence type="inferred from homology"/>
<evidence type="ECO:0000313" key="17">
    <source>
        <dbReference type="Proteomes" id="UP000199603"/>
    </source>
</evidence>
<dbReference type="GO" id="GO:0000725">
    <property type="term" value="P:recombinational repair"/>
    <property type="evidence" value="ECO:0007669"/>
    <property type="project" value="TreeGrafter"/>
</dbReference>
<dbReference type="Pfam" id="PF13361">
    <property type="entry name" value="UvrD_C"/>
    <property type="match status" value="1"/>
</dbReference>
<feature type="region of interest" description="Disordered" evidence="13">
    <location>
        <begin position="684"/>
        <end position="708"/>
    </location>
</feature>
<evidence type="ECO:0000256" key="3">
    <source>
        <dbReference type="ARBA" id="ARBA00022801"/>
    </source>
</evidence>
<dbReference type="Gene3D" id="1.10.486.10">
    <property type="entry name" value="PCRA, domain 4"/>
    <property type="match status" value="1"/>
</dbReference>
<dbReference type="PROSITE" id="PS51198">
    <property type="entry name" value="UVRD_HELICASE_ATP_BIND"/>
    <property type="match status" value="1"/>
</dbReference>
<feature type="compositionally biased region" description="Low complexity" evidence="13">
    <location>
        <begin position="684"/>
        <end position="696"/>
    </location>
</feature>
<comment type="catalytic activity">
    <reaction evidence="11">
        <text>ATP + H2O = ADP + phosphate + H(+)</text>
        <dbReference type="Rhea" id="RHEA:13065"/>
        <dbReference type="ChEBI" id="CHEBI:15377"/>
        <dbReference type="ChEBI" id="CHEBI:15378"/>
        <dbReference type="ChEBI" id="CHEBI:30616"/>
        <dbReference type="ChEBI" id="CHEBI:43474"/>
        <dbReference type="ChEBI" id="CHEBI:456216"/>
        <dbReference type="EC" id="5.6.2.4"/>
    </reaction>
</comment>
<reference evidence="16 17" key="1">
    <citation type="submission" date="2016-10" db="EMBL/GenBank/DDBJ databases">
        <authorList>
            <person name="de Groot N.N."/>
        </authorList>
    </citation>
    <scope>NUCLEOTIDE SEQUENCE [LARGE SCALE GENOMIC DNA]</scope>
    <source>
        <strain evidence="16 17">DSM 16957</strain>
    </source>
</reference>
<evidence type="ECO:0000256" key="2">
    <source>
        <dbReference type="ARBA" id="ARBA00022741"/>
    </source>
</evidence>
<evidence type="ECO:0000256" key="11">
    <source>
        <dbReference type="ARBA" id="ARBA00048988"/>
    </source>
</evidence>
<sequence>MSTKTFTDEQQAVADHGHGHALISAVAGSGKTTTLVERIARLVERGAQPSRILCLQFGKSAQLEFQSRLAKRLPGEQPKVHTYHSLALAFLQHFVRRGELPDARIEPGEGFWEARARHALQPMWAKAFRGMRPGADVFQEFLGFVTRAKATLAPPEETFQRSQLKPEFAIFVPAFKALESTRLAEIDAGRGARSYDDMLFDLLVLLKERPELWLQLQGRLDHILVDEFQDTNEIQFEFLRGLAGDSASVAACGDADQAIYGFRGSRVEIMTRRFAEAFSPCTRFTLSRTFRYGPRVSLMANALISHNRERDDHIVVSAPSCPDTAIERLAVAAGASSGLVGLLSGLAAQHRLHEVLMLVRNFEHALPFEFELTKADIPFVVEGRESLLRSPELAMLTGALHLAAGKLPTEPSVLSVYLDALIGTPTLYLDRATSEKIKGDVLRAALARQRLGPALNPHIARLQGPVQGNLARRAAAIADIESGRYATQSPSAVLKRYATAIDLIAGIERSASTPERAAAQLGNITAFLTLAGEHETIGSFLQAIDEVANRIKPQGDHLRITSIHRAKGAEAPLVIVPGWGGGFPSPRSNLEEERRLAYVAITRAKERLVLIHPDDRELEASISAGSGVPTPIGAAASRFLYEMDLPGMASVHRALFGGGFGGRCLQPSLASRYAAEIGMEKPFTSSSNSTSAASTAAPPPPLPPDAEFTPLTERTVVRVGDFIKATTGARWGIVVKLPSPRTAVLRDHLGGEVGISLTRGAWRHASVARE</sequence>
<protein>
    <recommendedName>
        <fullName evidence="9">DNA 3'-5' helicase</fullName>
        <ecNumber evidence="9">5.6.2.4</ecNumber>
    </recommendedName>
    <alternativeName>
        <fullName evidence="10">DNA 3'-5' helicase II</fullName>
    </alternativeName>
</protein>
<feature type="domain" description="UvrD-like helicase C-terminal" evidence="15">
    <location>
        <begin position="294"/>
        <end position="568"/>
    </location>
</feature>
<dbReference type="InterPro" id="IPR013986">
    <property type="entry name" value="DExx_box_DNA_helicase_dom_sf"/>
</dbReference>
<dbReference type="Gene3D" id="3.40.50.300">
    <property type="entry name" value="P-loop containing nucleotide triphosphate hydrolases"/>
    <property type="match status" value="2"/>
</dbReference>
<evidence type="ECO:0000256" key="10">
    <source>
        <dbReference type="ARBA" id="ARBA00034923"/>
    </source>
</evidence>
<gene>
    <name evidence="16" type="ORF">SAMN04488509_11581</name>
</gene>
<dbReference type="RefSeq" id="WP_091245443.1">
    <property type="nucleotide sequence ID" value="NZ_FNAG01000015.1"/>
</dbReference>
<name>A0A1G6ZTF1_9GAMM</name>
<feature type="domain" description="UvrD-like helicase ATP-binding" evidence="14">
    <location>
        <begin position="4"/>
        <end position="293"/>
    </location>
</feature>
<evidence type="ECO:0000256" key="8">
    <source>
        <dbReference type="ARBA" id="ARBA00034617"/>
    </source>
</evidence>
<keyword evidence="5 12" id="KW-0067">ATP-binding</keyword>
<dbReference type="GO" id="GO:0043138">
    <property type="term" value="F:3'-5' DNA helicase activity"/>
    <property type="evidence" value="ECO:0007669"/>
    <property type="project" value="UniProtKB-EC"/>
</dbReference>
<dbReference type="Gene3D" id="1.10.10.160">
    <property type="match status" value="1"/>
</dbReference>
<dbReference type="GO" id="GO:0005524">
    <property type="term" value="F:ATP binding"/>
    <property type="evidence" value="ECO:0007669"/>
    <property type="project" value="UniProtKB-UniRule"/>
</dbReference>
<evidence type="ECO:0000256" key="12">
    <source>
        <dbReference type="PROSITE-ProRule" id="PRU00560"/>
    </source>
</evidence>
<keyword evidence="7" id="KW-0413">Isomerase</keyword>
<organism evidence="16 17">
    <name type="scientific">Aquimonas voraii</name>
    <dbReference type="NCBI Taxonomy" id="265719"/>
    <lineage>
        <taxon>Bacteria</taxon>
        <taxon>Pseudomonadati</taxon>
        <taxon>Pseudomonadota</taxon>
        <taxon>Gammaproteobacteria</taxon>
        <taxon>Lysobacterales</taxon>
        <taxon>Lysobacteraceae</taxon>
        <taxon>Aquimonas</taxon>
    </lineage>
</organism>
<evidence type="ECO:0000256" key="4">
    <source>
        <dbReference type="ARBA" id="ARBA00022806"/>
    </source>
</evidence>
<evidence type="ECO:0000256" key="5">
    <source>
        <dbReference type="ARBA" id="ARBA00022840"/>
    </source>
</evidence>
<dbReference type="EMBL" id="FNAG01000015">
    <property type="protein sequence ID" value="SDE05819.1"/>
    <property type="molecule type" value="Genomic_DNA"/>
</dbReference>
<dbReference type="InterPro" id="IPR014017">
    <property type="entry name" value="DNA_helicase_UvrD-like_C"/>
</dbReference>
<dbReference type="AlphaFoldDB" id="A0A1G6ZTF1"/>
<dbReference type="GO" id="GO:0016887">
    <property type="term" value="F:ATP hydrolysis activity"/>
    <property type="evidence" value="ECO:0007669"/>
    <property type="project" value="RHEA"/>
</dbReference>
<dbReference type="CDD" id="cd17932">
    <property type="entry name" value="DEXQc_UvrD"/>
    <property type="match status" value="1"/>
</dbReference>
<dbReference type="Pfam" id="PF00580">
    <property type="entry name" value="UvrD-helicase"/>
    <property type="match status" value="1"/>
</dbReference>
<dbReference type="OrthoDB" id="9806690at2"/>
<evidence type="ECO:0000259" key="14">
    <source>
        <dbReference type="PROSITE" id="PS51198"/>
    </source>
</evidence>
<dbReference type="PANTHER" id="PTHR11070">
    <property type="entry name" value="UVRD / RECB / PCRA DNA HELICASE FAMILY MEMBER"/>
    <property type="match status" value="1"/>
</dbReference>